<dbReference type="EMBL" id="PREZ01000009">
    <property type="protein sequence ID" value="PPA68820.1"/>
    <property type="molecule type" value="Genomic_DNA"/>
</dbReference>
<evidence type="ECO:0000313" key="2">
    <source>
        <dbReference type="EMBL" id="PPA68814.1"/>
    </source>
</evidence>
<dbReference type="EMBL" id="PREZ01000009">
    <property type="protein sequence ID" value="PPA68814.1"/>
    <property type="molecule type" value="Genomic_DNA"/>
</dbReference>
<dbReference type="GO" id="GO:0016301">
    <property type="term" value="F:kinase activity"/>
    <property type="evidence" value="ECO:0007669"/>
    <property type="project" value="InterPro"/>
</dbReference>
<dbReference type="InterPro" id="IPR053737">
    <property type="entry name" value="Type_II_TA_Toxin"/>
</dbReference>
<dbReference type="SUPFAM" id="SSF140931">
    <property type="entry name" value="Fic-like"/>
    <property type="match status" value="1"/>
</dbReference>
<sequence length="139" mass="16169">MNYLSAEEILFIHYTMMDFYEDSDQAGIKNQDRFEGMVARPKTTLYGVETFPTVIEKACCYYHSIARGGHIFQNGNKRTALTVLETFLNINGLELIWSEQQAEDFTVYVANDDRFKDNDCIHFLKEELEAFIHPLKDPL</sequence>
<dbReference type="InterPro" id="IPR003812">
    <property type="entry name" value="Fido"/>
</dbReference>
<protein>
    <submittedName>
        <fullName evidence="2">Type II toxin-antitoxin system death-on-curing family toxin</fullName>
    </submittedName>
</protein>
<evidence type="ECO:0000313" key="4">
    <source>
        <dbReference type="Proteomes" id="UP000239047"/>
    </source>
</evidence>
<dbReference type="Gene3D" id="1.20.120.1870">
    <property type="entry name" value="Fic/DOC protein, Fido domain"/>
    <property type="match status" value="1"/>
</dbReference>
<dbReference type="RefSeq" id="WP_104059706.1">
    <property type="nucleotide sequence ID" value="NZ_PREZ01000009.1"/>
</dbReference>
<dbReference type="InterPro" id="IPR036597">
    <property type="entry name" value="Fido-like_dom_sf"/>
</dbReference>
<keyword evidence="4" id="KW-1185">Reference proteome</keyword>
<gene>
    <name evidence="2" type="ORF">C4B60_19375</name>
    <name evidence="3" type="ORF">C4B60_19805</name>
</gene>
<feature type="domain" description="Fido" evidence="1">
    <location>
        <begin position="4"/>
        <end position="134"/>
    </location>
</feature>
<name>A0A2S5G7A4_9BACL</name>
<reference evidence="2 4" key="1">
    <citation type="submission" date="2018-02" db="EMBL/GenBank/DDBJ databases">
        <title>Jeotgalibacillus proteolyticum sp. nov. a protease producing bacterium isolated from ocean sediments of Laizhou Bay.</title>
        <authorList>
            <person name="Li Y."/>
        </authorList>
    </citation>
    <scope>NUCLEOTIDE SEQUENCE [LARGE SCALE GENOMIC DNA]</scope>
    <source>
        <strain evidence="2 4">22-7</strain>
    </source>
</reference>
<dbReference type="AlphaFoldDB" id="A0A2S5G7A4"/>
<dbReference type="Proteomes" id="UP000239047">
    <property type="component" value="Unassembled WGS sequence"/>
</dbReference>
<comment type="caution">
    <text evidence="2">The sequence shown here is derived from an EMBL/GenBank/DDBJ whole genome shotgun (WGS) entry which is preliminary data.</text>
</comment>
<dbReference type="PROSITE" id="PS51459">
    <property type="entry name" value="FIDO"/>
    <property type="match status" value="1"/>
</dbReference>
<dbReference type="OrthoDB" id="9802752at2"/>
<dbReference type="Pfam" id="PF02661">
    <property type="entry name" value="Fic"/>
    <property type="match status" value="1"/>
</dbReference>
<dbReference type="PANTHER" id="PTHR39426:SF1">
    <property type="entry name" value="HOMOLOGY TO DEATH-ON-CURING PROTEIN OF PHAGE P1"/>
    <property type="match status" value="1"/>
</dbReference>
<proteinExistence type="predicted"/>
<evidence type="ECO:0000259" key="1">
    <source>
        <dbReference type="PROSITE" id="PS51459"/>
    </source>
</evidence>
<dbReference type="PANTHER" id="PTHR39426">
    <property type="entry name" value="HOMOLOGY TO DEATH-ON-CURING PROTEIN OF PHAGE P1"/>
    <property type="match status" value="1"/>
</dbReference>
<evidence type="ECO:0000313" key="3">
    <source>
        <dbReference type="EMBL" id="PPA68820.1"/>
    </source>
</evidence>
<accession>A0A2S5G7A4</accession>
<dbReference type="InterPro" id="IPR006440">
    <property type="entry name" value="Doc"/>
</dbReference>
<dbReference type="NCBIfam" id="TIGR01550">
    <property type="entry name" value="DOC_P1"/>
    <property type="match status" value="1"/>
</dbReference>
<organism evidence="2 4">
    <name type="scientific">Jeotgalibacillus proteolyticus</name>
    <dbReference type="NCBI Taxonomy" id="2082395"/>
    <lineage>
        <taxon>Bacteria</taxon>
        <taxon>Bacillati</taxon>
        <taxon>Bacillota</taxon>
        <taxon>Bacilli</taxon>
        <taxon>Bacillales</taxon>
        <taxon>Caryophanaceae</taxon>
        <taxon>Jeotgalibacillus</taxon>
    </lineage>
</organism>